<proteinExistence type="predicted"/>
<evidence type="ECO:0000313" key="5">
    <source>
        <dbReference type="Proteomes" id="UP000646365"/>
    </source>
</evidence>
<dbReference type="InterPro" id="IPR011650">
    <property type="entry name" value="Peptidase_M20_dimer"/>
</dbReference>
<feature type="binding site" evidence="2">
    <location>
        <position position="104"/>
    </location>
    <ligand>
        <name>Mn(2+)</name>
        <dbReference type="ChEBI" id="CHEBI:29035"/>
        <label>2</label>
    </ligand>
</feature>
<dbReference type="Gene3D" id="3.40.630.10">
    <property type="entry name" value="Zn peptidases"/>
    <property type="match status" value="1"/>
</dbReference>
<dbReference type="GO" id="GO:0046872">
    <property type="term" value="F:metal ion binding"/>
    <property type="evidence" value="ECO:0007669"/>
    <property type="project" value="UniProtKB-KW"/>
</dbReference>
<name>A0A8J2YP04_9PROT</name>
<dbReference type="GO" id="GO:0050118">
    <property type="term" value="F:N-acetyldiaminopimelate deacetylase activity"/>
    <property type="evidence" value="ECO:0007669"/>
    <property type="project" value="UniProtKB-ARBA"/>
</dbReference>
<dbReference type="Pfam" id="PF07687">
    <property type="entry name" value="M20_dimer"/>
    <property type="match status" value="1"/>
</dbReference>
<evidence type="ECO:0000256" key="2">
    <source>
        <dbReference type="PIRSR" id="PIRSR005962-1"/>
    </source>
</evidence>
<dbReference type="GO" id="GO:0019877">
    <property type="term" value="P:diaminopimelate biosynthetic process"/>
    <property type="evidence" value="ECO:0007669"/>
    <property type="project" value="UniProtKB-ARBA"/>
</dbReference>
<protein>
    <submittedName>
        <fullName evidence="4">Amidohydrolase</fullName>
    </submittedName>
</protein>
<dbReference type="InterPro" id="IPR002933">
    <property type="entry name" value="Peptidase_M20"/>
</dbReference>
<dbReference type="InterPro" id="IPR017439">
    <property type="entry name" value="Amidohydrolase"/>
</dbReference>
<dbReference type="SUPFAM" id="SSF55031">
    <property type="entry name" value="Bacterial exopeptidase dimerisation domain"/>
    <property type="match status" value="1"/>
</dbReference>
<keyword evidence="2" id="KW-0464">Manganese</keyword>
<sequence length="390" mass="41929">MPIKNRIADFHADLTAWRRDIHAHPEIAFEEHRTSALVAAKLEEFGIEVHRGLAGTGVVGTLKGNRPGDRAIALRADMDALPMPEANGFEHASKNEGKMHACGHDGHTVMLLGAARYLAETRNFAGTVHFVFQPGEEGGGGGRIMVEEGLFEKFPVEEVYGMHNWPGLPVGQFAGRVGPVMAATDQFEITLEGRGGHAAQPHKTVDPIVLGSQVVGAIQTIASRNADPIKSVVVSVTQFHAGSAFNVIPQSAWLCGTIRTFDADVRLQARERIEEIAKGVAIALGGSAEVKFKFGYPATVNHADQTETALSVAERVAGAGNVQRDIPPSMGGEDFAYMLLEKPGSYIFIGNGPEVEGQKLHQVNYDFNDEILPVGASYWSQLVEDVLAHG</sequence>
<dbReference type="PANTHER" id="PTHR11014">
    <property type="entry name" value="PEPTIDASE M20 FAMILY MEMBER"/>
    <property type="match status" value="1"/>
</dbReference>
<dbReference type="InterPro" id="IPR036264">
    <property type="entry name" value="Bact_exopeptidase_dim_dom"/>
</dbReference>
<reference evidence="4" key="1">
    <citation type="journal article" date="2014" name="Int. J. Syst. Evol. Microbiol.">
        <title>Complete genome sequence of Corynebacterium casei LMG S-19264T (=DSM 44701T), isolated from a smear-ripened cheese.</title>
        <authorList>
            <consortium name="US DOE Joint Genome Institute (JGI-PGF)"/>
            <person name="Walter F."/>
            <person name="Albersmeier A."/>
            <person name="Kalinowski J."/>
            <person name="Ruckert C."/>
        </authorList>
    </citation>
    <scope>NUCLEOTIDE SEQUENCE</scope>
    <source>
        <strain evidence="4">CGMCC 1.15725</strain>
    </source>
</reference>
<keyword evidence="1" id="KW-0378">Hydrolase</keyword>
<keyword evidence="5" id="KW-1185">Reference proteome</keyword>
<keyword evidence="2" id="KW-0479">Metal-binding</keyword>
<dbReference type="NCBIfam" id="TIGR01891">
    <property type="entry name" value="amidohydrolases"/>
    <property type="match status" value="1"/>
</dbReference>
<organism evidence="4 5">
    <name type="scientific">Aliidongia dinghuensis</name>
    <dbReference type="NCBI Taxonomy" id="1867774"/>
    <lineage>
        <taxon>Bacteria</taxon>
        <taxon>Pseudomonadati</taxon>
        <taxon>Pseudomonadota</taxon>
        <taxon>Alphaproteobacteria</taxon>
        <taxon>Rhodospirillales</taxon>
        <taxon>Dongiaceae</taxon>
        <taxon>Aliidongia</taxon>
    </lineage>
</organism>
<dbReference type="Proteomes" id="UP000646365">
    <property type="component" value="Unassembled WGS sequence"/>
</dbReference>
<evidence type="ECO:0000313" key="4">
    <source>
        <dbReference type="EMBL" id="GGF02215.1"/>
    </source>
</evidence>
<accession>A0A8J2YP04</accession>
<comment type="cofactor">
    <cofactor evidence="2">
        <name>Mn(2+)</name>
        <dbReference type="ChEBI" id="CHEBI:29035"/>
    </cofactor>
    <text evidence="2">The Mn(2+) ion enhances activity.</text>
</comment>
<dbReference type="PANTHER" id="PTHR11014:SF63">
    <property type="entry name" value="METALLOPEPTIDASE, PUTATIVE (AFU_ORTHOLOGUE AFUA_6G09600)-RELATED"/>
    <property type="match status" value="1"/>
</dbReference>
<dbReference type="RefSeq" id="WP_189042003.1">
    <property type="nucleotide sequence ID" value="NZ_BMJQ01000001.1"/>
</dbReference>
<dbReference type="Pfam" id="PF01546">
    <property type="entry name" value="Peptidase_M20"/>
    <property type="match status" value="1"/>
</dbReference>
<evidence type="ECO:0000256" key="1">
    <source>
        <dbReference type="ARBA" id="ARBA00022801"/>
    </source>
</evidence>
<comment type="caution">
    <text evidence="4">The sequence shown here is derived from an EMBL/GenBank/DDBJ whole genome shotgun (WGS) entry which is preliminary data.</text>
</comment>
<gene>
    <name evidence="4" type="ORF">GCM10011611_04580</name>
</gene>
<evidence type="ECO:0000259" key="3">
    <source>
        <dbReference type="Pfam" id="PF07687"/>
    </source>
</evidence>
<feature type="binding site" evidence="2">
    <location>
        <position position="137"/>
    </location>
    <ligand>
        <name>Mn(2+)</name>
        <dbReference type="ChEBI" id="CHEBI:29035"/>
        <label>2</label>
    </ligand>
</feature>
<dbReference type="FunFam" id="3.30.70.360:FF:000001">
    <property type="entry name" value="N-acetyldiaminopimelate deacetylase"/>
    <property type="match status" value="1"/>
</dbReference>
<dbReference type="EMBL" id="BMJQ01000001">
    <property type="protein sequence ID" value="GGF02215.1"/>
    <property type="molecule type" value="Genomic_DNA"/>
</dbReference>
<feature type="binding site" evidence="2">
    <location>
        <position position="163"/>
    </location>
    <ligand>
        <name>Mn(2+)</name>
        <dbReference type="ChEBI" id="CHEBI:29035"/>
        <label>2</label>
    </ligand>
</feature>
<dbReference type="PIRSF" id="PIRSF005962">
    <property type="entry name" value="Pept_M20D_amidohydro"/>
    <property type="match status" value="1"/>
</dbReference>
<feature type="binding site" evidence="2">
    <location>
        <position position="361"/>
    </location>
    <ligand>
        <name>Mn(2+)</name>
        <dbReference type="ChEBI" id="CHEBI:29035"/>
        <label>2</label>
    </ligand>
</feature>
<dbReference type="SUPFAM" id="SSF53187">
    <property type="entry name" value="Zn-dependent exopeptidases"/>
    <property type="match status" value="1"/>
</dbReference>
<feature type="domain" description="Peptidase M20 dimerisation" evidence="3">
    <location>
        <begin position="187"/>
        <end position="278"/>
    </location>
</feature>
<feature type="binding site" evidence="2">
    <location>
        <position position="102"/>
    </location>
    <ligand>
        <name>Mn(2+)</name>
        <dbReference type="ChEBI" id="CHEBI:29035"/>
        <label>2</label>
    </ligand>
</feature>
<reference evidence="4" key="2">
    <citation type="submission" date="2020-09" db="EMBL/GenBank/DDBJ databases">
        <authorList>
            <person name="Sun Q."/>
            <person name="Zhou Y."/>
        </authorList>
    </citation>
    <scope>NUCLEOTIDE SEQUENCE</scope>
    <source>
        <strain evidence="4">CGMCC 1.15725</strain>
    </source>
</reference>
<dbReference type="CDD" id="cd05666">
    <property type="entry name" value="M20_Acy1-like"/>
    <property type="match status" value="1"/>
</dbReference>
<dbReference type="Gene3D" id="3.30.70.360">
    <property type="match status" value="1"/>
</dbReference>
<dbReference type="AlphaFoldDB" id="A0A8J2YP04"/>